<keyword evidence="2" id="KW-0808">Transferase</keyword>
<comment type="caution">
    <text evidence="2">The sequence shown here is derived from an EMBL/GenBank/DDBJ whole genome shotgun (WGS) entry which is preliminary data.</text>
</comment>
<dbReference type="GO" id="GO:0061711">
    <property type="term" value="F:tRNA N(6)-L-threonylcarbamoyladenine synthase activity"/>
    <property type="evidence" value="ECO:0007669"/>
    <property type="project" value="UniProtKB-EC"/>
</dbReference>
<evidence type="ECO:0000259" key="1">
    <source>
        <dbReference type="Pfam" id="PF00814"/>
    </source>
</evidence>
<sequence>MKTKNILILDSSSKSKIIILSQNNQIKTLKQPLISKDYVASITSLIDAILKENNMTLKNLDLIVVGVGPGSYTGTRVAVLTAKMLSWTLQIPLYQISSLILLTSGYSSQFLTPLVDARNNFFFALSFNLKQICLKEGRYDSSFLQFFKNHILISEESIKISLNNIYLFMTQVLNPHLLVPNYLVQTQAERQLKNQKLTKDNK</sequence>
<reference evidence="2" key="1">
    <citation type="submission" date="2021-04" db="EMBL/GenBank/DDBJ databases">
        <title>Genomic features of Candidatus Phytoplasma meliae isolate ChTYXIII (1SrXIII-G).</title>
        <authorList>
            <person name="Fernandez F.D."/>
            <person name="Conci L.R."/>
        </authorList>
    </citation>
    <scope>NUCLEOTIDE SEQUENCE [LARGE SCALE GENOMIC DNA]</scope>
    <source>
        <strain evidence="2">ChTYXIII-Mo</strain>
    </source>
</reference>
<protein>
    <submittedName>
        <fullName evidence="2">tRNA (Adenosine(37)-N6)-threonylcarbamoyltransferase complex dimerization subunit type 1 TsaB</fullName>
        <ecNumber evidence="2">2.3.1.234</ecNumber>
    </submittedName>
</protein>
<gene>
    <name evidence="2" type="primary">tsaB</name>
    <name evidence="2" type="ORF">CHTY_000435</name>
</gene>
<organism evidence="2 3">
    <name type="scientific">Candidatus Phytoplasma meliae</name>
    <dbReference type="NCBI Taxonomy" id="1848402"/>
    <lineage>
        <taxon>Bacteria</taxon>
        <taxon>Bacillati</taxon>
        <taxon>Mycoplasmatota</taxon>
        <taxon>Mollicutes</taxon>
        <taxon>Acholeplasmatales</taxon>
        <taxon>Acholeplasmataceae</taxon>
        <taxon>Candidatus Phytoplasma</taxon>
        <taxon>16SrXIII (Mexican periwinkle virescence group)</taxon>
    </lineage>
</organism>
<dbReference type="InterPro" id="IPR043129">
    <property type="entry name" value="ATPase_NBD"/>
</dbReference>
<dbReference type="InterPro" id="IPR000905">
    <property type="entry name" value="Gcp-like_dom"/>
</dbReference>
<feature type="domain" description="Gcp-like" evidence="1">
    <location>
        <begin position="34"/>
        <end position="125"/>
    </location>
</feature>
<dbReference type="InterPro" id="IPR022496">
    <property type="entry name" value="T6A_TsaB"/>
</dbReference>
<dbReference type="Gene3D" id="3.30.420.40">
    <property type="match status" value="1"/>
</dbReference>
<keyword evidence="3" id="KW-1185">Reference proteome</keyword>
<accession>A0ABS5CXJ3</accession>
<keyword evidence="2" id="KW-0012">Acyltransferase</keyword>
<dbReference type="SUPFAM" id="SSF53067">
    <property type="entry name" value="Actin-like ATPase domain"/>
    <property type="match status" value="1"/>
</dbReference>
<dbReference type="Pfam" id="PF00814">
    <property type="entry name" value="TsaD"/>
    <property type="match status" value="1"/>
</dbReference>
<proteinExistence type="predicted"/>
<dbReference type="NCBIfam" id="TIGR03725">
    <property type="entry name" value="T6A_YeaZ"/>
    <property type="match status" value="1"/>
</dbReference>
<name>A0ABS5CXJ3_9MOLU</name>
<dbReference type="RefSeq" id="WP_203551962.1">
    <property type="nucleotide sequence ID" value="NZ_JACAOD020000001.1"/>
</dbReference>
<dbReference type="Proteomes" id="UP001195571">
    <property type="component" value="Unassembled WGS sequence"/>
</dbReference>
<evidence type="ECO:0000313" key="2">
    <source>
        <dbReference type="EMBL" id="MBP5835699.1"/>
    </source>
</evidence>
<dbReference type="Gene3D" id="3.30.420.200">
    <property type="match status" value="1"/>
</dbReference>
<dbReference type="EC" id="2.3.1.234" evidence="2"/>
<evidence type="ECO:0000313" key="3">
    <source>
        <dbReference type="Proteomes" id="UP001195571"/>
    </source>
</evidence>
<dbReference type="EMBL" id="JACAOD020000001">
    <property type="protein sequence ID" value="MBP5835699.1"/>
    <property type="molecule type" value="Genomic_DNA"/>
</dbReference>